<feature type="compositionally biased region" description="Basic and acidic residues" evidence="1">
    <location>
        <begin position="182"/>
        <end position="192"/>
    </location>
</feature>
<name>A0AAN6WXM2_9PEZI</name>
<dbReference type="EMBL" id="MU864369">
    <property type="protein sequence ID" value="KAK4190094.1"/>
    <property type="molecule type" value="Genomic_DNA"/>
</dbReference>
<feature type="region of interest" description="Disordered" evidence="1">
    <location>
        <begin position="165"/>
        <end position="202"/>
    </location>
</feature>
<dbReference type="AlphaFoldDB" id="A0AAN6WXM2"/>
<gene>
    <name evidence="2" type="ORF">QBC35DRAFT_472129</name>
</gene>
<organism evidence="2 3">
    <name type="scientific">Podospora australis</name>
    <dbReference type="NCBI Taxonomy" id="1536484"/>
    <lineage>
        <taxon>Eukaryota</taxon>
        <taxon>Fungi</taxon>
        <taxon>Dikarya</taxon>
        <taxon>Ascomycota</taxon>
        <taxon>Pezizomycotina</taxon>
        <taxon>Sordariomycetes</taxon>
        <taxon>Sordariomycetidae</taxon>
        <taxon>Sordariales</taxon>
        <taxon>Podosporaceae</taxon>
        <taxon>Podospora</taxon>
    </lineage>
</organism>
<reference evidence="2" key="1">
    <citation type="journal article" date="2023" name="Mol. Phylogenet. Evol.">
        <title>Genome-scale phylogeny and comparative genomics of the fungal order Sordariales.</title>
        <authorList>
            <person name="Hensen N."/>
            <person name="Bonometti L."/>
            <person name="Westerberg I."/>
            <person name="Brannstrom I.O."/>
            <person name="Guillou S."/>
            <person name="Cros-Aarteil S."/>
            <person name="Calhoun S."/>
            <person name="Haridas S."/>
            <person name="Kuo A."/>
            <person name="Mondo S."/>
            <person name="Pangilinan J."/>
            <person name="Riley R."/>
            <person name="LaButti K."/>
            <person name="Andreopoulos B."/>
            <person name="Lipzen A."/>
            <person name="Chen C."/>
            <person name="Yan M."/>
            <person name="Daum C."/>
            <person name="Ng V."/>
            <person name="Clum A."/>
            <person name="Steindorff A."/>
            <person name="Ohm R.A."/>
            <person name="Martin F."/>
            <person name="Silar P."/>
            <person name="Natvig D.O."/>
            <person name="Lalanne C."/>
            <person name="Gautier V."/>
            <person name="Ament-Velasquez S.L."/>
            <person name="Kruys A."/>
            <person name="Hutchinson M.I."/>
            <person name="Powell A.J."/>
            <person name="Barry K."/>
            <person name="Miller A.N."/>
            <person name="Grigoriev I.V."/>
            <person name="Debuchy R."/>
            <person name="Gladieux P."/>
            <person name="Hiltunen Thoren M."/>
            <person name="Johannesson H."/>
        </authorList>
    </citation>
    <scope>NUCLEOTIDE SEQUENCE</scope>
    <source>
        <strain evidence="2">PSN309</strain>
    </source>
</reference>
<dbReference type="Proteomes" id="UP001302126">
    <property type="component" value="Unassembled WGS sequence"/>
</dbReference>
<accession>A0AAN6WXM2</accession>
<feature type="compositionally biased region" description="Polar residues" evidence="1">
    <location>
        <begin position="238"/>
        <end position="259"/>
    </location>
</feature>
<feature type="region of interest" description="Disordered" evidence="1">
    <location>
        <begin position="58"/>
        <end position="83"/>
    </location>
</feature>
<evidence type="ECO:0000313" key="2">
    <source>
        <dbReference type="EMBL" id="KAK4190094.1"/>
    </source>
</evidence>
<feature type="region of interest" description="Disordered" evidence="1">
    <location>
        <begin position="238"/>
        <end position="260"/>
    </location>
</feature>
<sequence length="309" mass="34885">MDRPKRFLRMRSSSKGSSNNPRAHQDRTQVTITSSTQGSFSSLKRKFLKQREMAGSTFSTSEFGPISHQIPKGAEDLKPSKSESSIGCPYETIGCPFEAIGCPFEAIDALYAQSGWSPLEAQATVYGMPRRFRRSFAPVHAAVDGSSSQPGPSSLVPNAAIHNMRPQAGSTCPFEQVLDDDLPPKEGRRSPQKEPAQPFARRNAVSYEQWSDMYYPDGKRLEKPQIKFQQKHFTPNYTLNQPENHGQCSTISPHPSPRTSVDWETFPHPYISEELSVFQRFLAWIQAHLRSRKRGFNKQFRMEVPTFNG</sequence>
<keyword evidence="3" id="KW-1185">Reference proteome</keyword>
<comment type="caution">
    <text evidence="2">The sequence shown here is derived from an EMBL/GenBank/DDBJ whole genome shotgun (WGS) entry which is preliminary data.</text>
</comment>
<feature type="region of interest" description="Disordered" evidence="1">
    <location>
        <begin position="1"/>
        <end position="37"/>
    </location>
</feature>
<evidence type="ECO:0000313" key="3">
    <source>
        <dbReference type="Proteomes" id="UP001302126"/>
    </source>
</evidence>
<protein>
    <submittedName>
        <fullName evidence="2">Uncharacterized protein</fullName>
    </submittedName>
</protein>
<feature type="compositionally biased region" description="Polar residues" evidence="1">
    <location>
        <begin position="11"/>
        <end position="37"/>
    </location>
</feature>
<evidence type="ECO:0000256" key="1">
    <source>
        <dbReference type="SAM" id="MobiDB-lite"/>
    </source>
</evidence>
<reference evidence="2" key="2">
    <citation type="submission" date="2023-05" db="EMBL/GenBank/DDBJ databases">
        <authorList>
            <consortium name="Lawrence Berkeley National Laboratory"/>
            <person name="Steindorff A."/>
            <person name="Hensen N."/>
            <person name="Bonometti L."/>
            <person name="Westerberg I."/>
            <person name="Brannstrom I.O."/>
            <person name="Guillou S."/>
            <person name="Cros-Aarteil S."/>
            <person name="Calhoun S."/>
            <person name="Haridas S."/>
            <person name="Kuo A."/>
            <person name="Mondo S."/>
            <person name="Pangilinan J."/>
            <person name="Riley R."/>
            <person name="Labutti K."/>
            <person name="Andreopoulos B."/>
            <person name="Lipzen A."/>
            <person name="Chen C."/>
            <person name="Yanf M."/>
            <person name="Daum C."/>
            <person name="Ng V."/>
            <person name="Clum A."/>
            <person name="Ohm R."/>
            <person name="Martin F."/>
            <person name="Silar P."/>
            <person name="Natvig D."/>
            <person name="Lalanne C."/>
            <person name="Gautier V."/>
            <person name="Ament-Velasquez S.L."/>
            <person name="Kruys A."/>
            <person name="Hutchinson M.I."/>
            <person name="Powell A.J."/>
            <person name="Barry K."/>
            <person name="Miller A.N."/>
            <person name="Grigoriev I.V."/>
            <person name="Debuchy R."/>
            <person name="Gladieux P."/>
            <person name="Thoren M.H."/>
            <person name="Johannesson H."/>
        </authorList>
    </citation>
    <scope>NUCLEOTIDE SEQUENCE</scope>
    <source>
        <strain evidence="2">PSN309</strain>
    </source>
</reference>
<proteinExistence type="predicted"/>